<evidence type="ECO:0000256" key="1">
    <source>
        <dbReference type="SAM" id="Phobius"/>
    </source>
</evidence>
<reference evidence="3" key="1">
    <citation type="journal article" date="2019" name="Int. J. Syst. Evol. Microbiol.">
        <title>The Global Catalogue of Microorganisms (GCM) 10K type strain sequencing project: providing services to taxonomists for standard genome sequencing and annotation.</title>
        <authorList>
            <consortium name="The Broad Institute Genomics Platform"/>
            <consortium name="The Broad Institute Genome Sequencing Center for Infectious Disease"/>
            <person name="Wu L."/>
            <person name="Ma J."/>
        </authorList>
    </citation>
    <scope>NUCLEOTIDE SEQUENCE [LARGE SCALE GENOMIC DNA]</scope>
    <source>
        <strain evidence="3">CGMCC 4.7455</strain>
    </source>
</reference>
<sequence>MTHTTTTHRDRRMLALMNEDRHRGLHATRARRRGLVAAHVALTAALLAALWALSGHDLPPYAAIPAALVALVAWCAVTGVLNLSTRGLLELRTRALDERQLTDRGRALTTAHRTSLALQAAALLGLHLAHEYGGARLTAPLLLGVLFALLVAHWLLPLWIAALTAPDEPADDA</sequence>
<feature type="transmembrane region" description="Helical" evidence="1">
    <location>
        <begin position="60"/>
        <end position="84"/>
    </location>
</feature>
<feature type="transmembrane region" description="Helical" evidence="1">
    <location>
        <begin position="35"/>
        <end position="54"/>
    </location>
</feature>
<keyword evidence="1" id="KW-0472">Membrane</keyword>
<gene>
    <name evidence="2" type="ORF">ACFSJS_12245</name>
</gene>
<comment type="caution">
    <text evidence="2">The sequence shown here is derived from an EMBL/GenBank/DDBJ whole genome shotgun (WGS) entry which is preliminary data.</text>
</comment>
<dbReference type="RefSeq" id="WP_380899379.1">
    <property type="nucleotide sequence ID" value="NZ_JBHUFU010000006.1"/>
</dbReference>
<proteinExistence type="predicted"/>
<keyword evidence="1" id="KW-0812">Transmembrane</keyword>
<name>A0ABW4PME1_9ACTN</name>
<evidence type="ECO:0000313" key="2">
    <source>
        <dbReference type="EMBL" id="MFD1830431.1"/>
    </source>
</evidence>
<dbReference type="EMBL" id="JBHUFU010000006">
    <property type="protein sequence ID" value="MFD1830431.1"/>
    <property type="molecule type" value="Genomic_DNA"/>
</dbReference>
<feature type="transmembrane region" description="Helical" evidence="1">
    <location>
        <begin position="141"/>
        <end position="162"/>
    </location>
</feature>
<accession>A0ABW4PME1</accession>
<organism evidence="2 3">
    <name type="scientific">Streptomyces desertarenae</name>
    <dbReference type="NCBI Taxonomy" id="2666184"/>
    <lineage>
        <taxon>Bacteria</taxon>
        <taxon>Bacillati</taxon>
        <taxon>Actinomycetota</taxon>
        <taxon>Actinomycetes</taxon>
        <taxon>Kitasatosporales</taxon>
        <taxon>Streptomycetaceae</taxon>
        <taxon>Streptomyces</taxon>
    </lineage>
</organism>
<dbReference type="Proteomes" id="UP001597365">
    <property type="component" value="Unassembled WGS sequence"/>
</dbReference>
<evidence type="ECO:0000313" key="3">
    <source>
        <dbReference type="Proteomes" id="UP001597365"/>
    </source>
</evidence>
<protein>
    <recommendedName>
        <fullName evidence="4">ABC transporter permease</fullName>
    </recommendedName>
</protein>
<keyword evidence="1" id="KW-1133">Transmembrane helix</keyword>
<keyword evidence="3" id="KW-1185">Reference proteome</keyword>
<evidence type="ECO:0008006" key="4">
    <source>
        <dbReference type="Google" id="ProtNLM"/>
    </source>
</evidence>